<evidence type="ECO:0000256" key="1">
    <source>
        <dbReference type="SAM" id="MobiDB-lite"/>
    </source>
</evidence>
<sequence>ARPPSPVRPRPVWGAERSPVGAAAGAPEPLAMAHGAEAQGAAAVAAEKPQGWQEAEKRRRRQDAAYLRRHQERLEMVATRCVNQVLVSRPPDPYFAMLDMLDAHTKDGICFAPLRVLPGGPEAVCVEVVARVRGSTMAVHRVELPKALTAHALGDPSAQEGAEAVPVARAASLLRAAAAAAPAGAPFLQFGELHRRLAEA</sequence>
<evidence type="ECO:0000313" key="2">
    <source>
        <dbReference type="EMBL" id="CAK0808170.1"/>
    </source>
</evidence>
<dbReference type="EMBL" id="CAUYUJ010004112">
    <property type="protein sequence ID" value="CAK0808170.1"/>
    <property type="molecule type" value="Genomic_DNA"/>
</dbReference>
<protein>
    <submittedName>
        <fullName evidence="2">Uncharacterized protein</fullName>
    </submittedName>
</protein>
<keyword evidence="3" id="KW-1185">Reference proteome</keyword>
<dbReference type="Proteomes" id="UP001189429">
    <property type="component" value="Unassembled WGS sequence"/>
</dbReference>
<feature type="non-terminal residue" evidence="2">
    <location>
        <position position="1"/>
    </location>
</feature>
<feature type="compositionally biased region" description="Low complexity" evidence="1">
    <location>
        <begin position="21"/>
        <end position="46"/>
    </location>
</feature>
<evidence type="ECO:0000313" key="3">
    <source>
        <dbReference type="Proteomes" id="UP001189429"/>
    </source>
</evidence>
<name>A0ABN9QPP9_9DINO</name>
<comment type="caution">
    <text evidence="2">The sequence shown here is derived from an EMBL/GenBank/DDBJ whole genome shotgun (WGS) entry which is preliminary data.</text>
</comment>
<organism evidence="2 3">
    <name type="scientific">Prorocentrum cordatum</name>
    <dbReference type="NCBI Taxonomy" id="2364126"/>
    <lineage>
        <taxon>Eukaryota</taxon>
        <taxon>Sar</taxon>
        <taxon>Alveolata</taxon>
        <taxon>Dinophyceae</taxon>
        <taxon>Prorocentrales</taxon>
        <taxon>Prorocentraceae</taxon>
        <taxon>Prorocentrum</taxon>
    </lineage>
</organism>
<proteinExistence type="predicted"/>
<feature type="region of interest" description="Disordered" evidence="1">
    <location>
        <begin position="1"/>
        <end position="58"/>
    </location>
</feature>
<gene>
    <name evidence="2" type="ORF">PCOR1329_LOCUS13840</name>
</gene>
<feature type="non-terminal residue" evidence="2">
    <location>
        <position position="200"/>
    </location>
</feature>
<accession>A0ABN9QPP9</accession>
<reference evidence="2" key="1">
    <citation type="submission" date="2023-10" db="EMBL/GenBank/DDBJ databases">
        <authorList>
            <person name="Chen Y."/>
            <person name="Shah S."/>
            <person name="Dougan E. K."/>
            <person name="Thang M."/>
            <person name="Chan C."/>
        </authorList>
    </citation>
    <scope>NUCLEOTIDE SEQUENCE [LARGE SCALE GENOMIC DNA]</scope>
</reference>